<dbReference type="EMBL" id="CAJOBD010015937">
    <property type="protein sequence ID" value="CAF4212359.1"/>
    <property type="molecule type" value="Genomic_DNA"/>
</dbReference>
<protein>
    <submittedName>
        <fullName evidence="1">Uncharacterized protein</fullName>
    </submittedName>
</protein>
<name>A0A820C9F7_9BILA</name>
<evidence type="ECO:0000313" key="2">
    <source>
        <dbReference type="Proteomes" id="UP000663836"/>
    </source>
</evidence>
<gene>
    <name evidence="1" type="ORF">JBS370_LOCUS37055</name>
</gene>
<dbReference type="InterPro" id="IPR023213">
    <property type="entry name" value="CAT-like_dom_sf"/>
</dbReference>
<dbReference type="Gene3D" id="3.30.559.10">
    <property type="entry name" value="Chloramphenicol acetyltransferase-like domain"/>
    <property type="match status" value="1"/>
</dbReference>
<comment type="caution">
    <text evidence="1">The sequence shown here is derived from an EMBL/GenBank/DDBJ whole genome shotgun (WGS) entry which is preliminary data.</text>
</comment>
<sequence length="92" mass="10721">MSGDGDINKNRVDADIINHDFHCVSWRKGNLLNANFGISGFPIYSGPANYLYPRYFPMMDTYARDGSINIVLGLREEDYKRMIQQNMLHKYR</sequence>
<reference evidence="1" key="1">
    <citation type="submission" date="2021-02" db="EMBL/GenBank/DDBJ databases">
        <authorList>
            <person name="Nowell W R."/>
        </authorList>
    </citation>
    <scope>NUCLEOTIDE SEQUENCE</scope>
</reference>
<evidence type="ECO:0000313" key="1">
    <source>
        <dbReference type="EMBL" id="CAF4212359.1"/>
    </source>
</evidence>
<dbReference type="AlphaFoldDB" id="A0A820C9F7"/>
<accession>A0A820C9F7</accession>
<proteinExistence type="predicted"/>
<dbReference type="Proteomes" id="UP000663836">
    <property type="component" value="Unassembled WGS sequence"/>
</dbReference>
<organism evidence="1 2">
    <name type="scientific">Rotaria sordida</name>
    <dbReference type="NCBI Taxonomy" id="392033"/>
    <lineage>
        <taxon>Eukaryota</taxon>
        <taxon>Metazoa</taxon>
        <taxon>Spiralia</taxon>
        <taxon>Gnathifera</taxon>
        <taxon>Rotifera</taxon>
        <taxon>Eurotatoria</taxon>
        <taxon>Bdelloidea</taxon>
        <taxon>Philodinida</taxon>
        <taxon>Philodinidae</taxon>
        <taxon>Rotaria</taxon>
    </lineage>
</organism>